<dbReference type="PROSITE" id="PS50830">
    <property type="entry name" value="TNASE_3"/>
    <property type="match status" value="1"/>
</dbReference>
<proteinExistence type="predicted"/>
<dbReference type="InterPro" id="IPR002071">
    <property type="entry name" value="Thermonucl_AS"/>
</dbReference>
<dbReference type="RefSeq" id="WP_134080517.1">
    <property type="nucleotide sequence ID" value="NZ_SOQX01000001.1"/>
</dbReference>
<dbReference type="OrthoDB" id="6867997at2"/>
<accession>A0A4R8ISD3</accession>
<organism evidence="6 7">
    <name type="scientific">Thiohalophilus thiocyanatoxydans</name>
    <dbReference type="NCBI Taxonomy" id="381308"/>
    <lineage>
        <taxon>Bacteria</taxon>
        <taxon>Pseudomonadati</taxon>
        <taxon>Pseudomonadota</taxon>
        <taxon>Gammaproteobacteria</taxon>
        <taxon>Thiohalomonadales</taxon>
        <taxon>Thiohalophilaceae</taxon>
        <taxon>Thiohalophilus</taxon>
    </lineage>
</organism>
<comment type="caution">
    <text evidence="6">The sequence shown here is derived from an EMBL/GenBank/DDBJ whole genome shotgun (WGS) entry which is preliminary data.</text>
</comment>
<dbReference type="GO" id="GO:0003676">
    <property type="term" value="F:nucleic acid binding"/>
    <property type="evidence" value="ECO:0007669"/>
    <property type="project" value="InterPro"/>
</dbReference>
<dbReference type="EMBL" id="SOQX01000001">
    <property type="protein sequence ID" value="TDY03951.1"/>
    <property type="molecule type" value="Genomic_DNA"/>
</dbReference>
<dbReference type="Pfam" id="PF00565">
    <property type="entry name" value="SNase"/>
    <property type="match status" value="1"/>
</dbReference>
<feature type="domain" description="TNase-like" evidence="5">
    <location>
        <begin position="36"/>
        <end position="164"/>
    </location>
</feature>
<dbReference type="PANTHER" id="PTHR12302">
    <property type="entry name" value="EBNA2 BINDING PROTEIN P100"/>
    <property type="match status" value="1"/>
</dbReference>
<evidence type="ECO:0000256" key="1">
    <source>
        <dbReference type="ARBA" id="ARBA00022722"/>
    </source>
</evidence>
<dbReference type="PANTHER" id="PTHR12302:SF3">
    <property type="entry name" value="SERINE_THREONINE-PROTEIN KINASE 31"/>
    <property type="match status" value="1"/>
</dbReference>
<dbReference type="InterPro" id="IPR016071">
    <property type="entry name" value="Staphylococal_nuclease_OB-fold"/>
</dbReference>
<dbReference type="GO" id="GO:0004519">
    <property type="term" value="F:endonuclease activity"/>
    <property type="evidence" value="ECO:0007669"/>
    <property type="project" value="UniProtKB-KW"/>
</dbReference>
<dbReference type="InterPro" id="IPR035437">
    <property type="entry name" value="SNase_OB-fold_sf"/>
</dbReference>
<evidence type="ECO:0000256" key="3">
    <source>
        <dbReference type="ARBA" id="ARBA00022801"/>
    </source>
</evidence>
<dbReference type="PROSITE" id="PS01284">
    <property type="entry name" value="TNASE_2"/>
    <property type="match status" value="1"/>
</dbReference>
<keyword evidence="4" id="KW-0732">Signal</keyword>
<sequence length="263" mass="30428">MAIRTTEVIKKALFTAPFLLLAGPSAIADPCRPAQFDAQVSVRYVHDGDTVHLRDGRKLRIIGINTPERAREEQPAEPYADTARRQLQAQAEGPWSLVYDQQRRDRYGRLLAHVFDRQGRNITRRLLAAGAGQLLVIPPNLKFVDCYRRAQQTARRARRGLWALSAYRPLAADELRARHVGQYRLVRGQLGRIGESRSALWLNLGEDEDFALRIAGSDRDYFERRQIETWRRQPLLAQGWIYRRNDQWRMRLRHPANLLEAAD</sequence>
<gene>
    <name evidence="6" type="ORF">EDC23_0322</name>
</gene>
<name>A0A4R8ISD3_9GAMM</name>
<dbReference type="AlphaFoldDB" id="A0A4R8ISD3"/>
<protein>
    <submittedName>
        <fullName evidence="6">Endonuclease YncB(Thermonuclease family)</fullName>
    </submittedName>
</protein>
<dbReference type="Proteomes" id="UP000294914">
    <property type="component" value="Unassembled WGS sequence"/>
</dbReference>
<evidence type="ECO:0000259" key="5">
    <source>
        <dbReference type="PROSITE" id="PS50830"/>
    </source>
</evidence>
<dbReference type="SMART" id="SM00318">
    <property type="entry name" value="SNc"/>
    <property type="match status" value="1"/>
</dbReference>
<evidence type="ECO:0000313" key="7">
    <source>
        <dbReference type="Proteomes" id="UP000294914"/>
    </source>
</evidence>
<evidence type="ECO:0000256" key="4">
    <source>
        <dbReference type="SAM" id="SignalP"/>
    </source>
</evidence>
<dbReference type="SUPFAM" id="SSF50199">
    <property type="entry name" value="Staphylococcal nuclease"/>
    <property type="match status" value="1"/>
</dbReference>
<keyword evidence="1" id="KW-0540">Nuclease</keyword>
<reference evidence="6 7" key="1">
    <citation type="submission" date="2019-03" db="EMBL/GenBank/DDBJ databases">
        <title>Genomic Encyclopedia of Type Strains, Phase IV (KMG-IV): sequencing the most valuable type-strain genomes for metagenomic binning, comparative biology and taxonomic classification.</title>
        <authorList>
            <person name="Goeker M."/>
        </authorList>
    </citation>
    <scope>NUCLEOTIDE SEQUENCE [LARGE SCALE GENOMIC DNA]</scope>
    <source>
        <strain evidence="6 7">DSM 16326</strain>
    </source>
</reference>
<evidence type="ECO:0000256" key="2">
    <source>
        <dbReference type="ARBA" id="ARBA00022759"/>
    </source>
</evidence>
<feature type="signal peptide" evidence="4">
    <location>
        <begin position="1"/>
        <end position="28"/>
    </location>
</feature>
<feature type="chain" id="PRO_5020476787" evidence="4">
    <location>
        <begin position="29"/>
        <end position="263"/>
    </location>
</feature>
<keyword evidence="7" id="KW-1185">Reference proteome</keyword>
<dbReference type="Gene3D" id="2.40.50.90">
    <property type="match status" value="1"/>
</dbReference>
<keyword evidence="3" id="KW-0378">Hydrolase</keyword>
<dbReference type="GO" id="GO:0016787">
    <property type="term" value="F:hydrolase activity"/>
    <property type="evidence" value="ECO:0007669"/>
    <property type="project" value="UniProtKB-KW"/>
</dbReference>
<keyword evidence="2 6" id="KW-0255">Endonuclease</keyword>
<evidence type="ECO:0000313" key="6">
    <source>
        <dbReference type="EMBL" id="TDY03951.1"/>
    </source>
</evidence>